<organism evidence="1 2">
    <name type="scientific">Postechiella marina</name>
    <dbReference type="NCBI Taxonomy" id="943941"/>
    <lineage>
        <taxon>Bacteria</taxon>
        <taxon>Pseudomonadati</taxon>
        <taxon>Bacteroidota</taxon>
        <taxon>Flavobacteriia</taxon>
        <taxon>Flavobacteriales</taxon>
        <taxon>Flavobacteriaceae</taxon>
        <taxon>Postechiella</taxon>
    </lineage>
</organism>
<reference evidence="2" key="1">
    <citation type="journal article" date="2019" name="Int. J. Syst. Evol. Microbiol.">
        <title>The Global Catalogue of Microorganisms (GCM) 10K type strain sequencing project: providing services to taxonomists for standard genome sequencing and annotation.</title>
        <authorList>
            <consortium name="The Broad Institute Genomics Platform"/>
            <consortium name="The Broad Institute Genome Sequencing Center for Infectious Disease"/>
            <person name="Wu L."/>
            <person name="Ma J."/>
        </authorList>
    </citation>
    <scope>NUCLEOTIDE SEQUENCE [LARGE SCALE GENOMIC DNA]</scope>
    <source>
        <strain evidence="2">JCM 17630</strain>
    </source>
</reference>
<evidence type="ECO:0008006" key="3">
    <source>
        <dbReference type="Google" id="ProtNLM"/>
    </source>
</evidence>
<proteinExistence type="predicted"/>
<sequence length="320" mass="34289">MIFVMRQILNRLNAQIKKYTMKLKLLIACTTLLTIAVQKTQAQINPDGFFNKKGEANISLSYTYATYEKFFLGLDQVDAVPAHNQIDQNIYNIYANYGITDKITAIINLPYIKATGDGAADPVNGTTEQSDLQDISLLVKWAPFTTQHENGTTTGVIAIGGSYALNYEPNGILSIGNGASSIDAKLGLQYNNNSGFFGNAFVGYSIRGEADNNLGLGTGAKYDVPNSLNAQIKIGYAGKSFYADAWFDAQKSNGILDINSANFAGNFPETKVGYSRVGLNLYAPITKTLGVSLASGTVVSGRNIGKGTYYSGGITIGLGK</sequence>
<keyword evidence="2" id="KW-1185">Reference proteome</keyword>
<gene>
    <name evidence="1" type="ORF">GCM10022291_15670</name>
</gene>
<dbReference type="EMBL" id="BAABCA010000003">
    <property type="protein sequence ID" value="GAA4234971.1"/>
    <property type="molecule type" value="Genomic_DNA"/>
</dbReference>
<evidence type="ECO:0000313" key="1">
    <source>
        <dbReference type="EMBL" id="GAA4234971.1"/>
    </source>
</evidence>
<protein>
    <recommendedName>
        <fullName evidence="3">Transporter</fullName>
    </recommendedName>
</protein>
<accession>A0ABP8C7A5</accession>
<comment type="caution">
    <text evidence="1">The sequence shown here is derived from an EMBL/GenBank/DDBJ whole genome shotgun (WGS) entry which is preliminary data.</text>
</comment>
<evidence type="ECO:0000313" key="2">
    <source>
        <dbReference type="Proteomes" id="UP001501496"/>
    </source>
</evidence>
<dbReference type="Proteomes" id="UP001501496">
    <property type="component" value="Unassembled WGS sequence"/>
</dbReference>
<name>A0ABP8C7A5_9FLAO</name>